<name>A0AAD7UNB0_9STRA</name>
<feature type="transmembrane region" description="Helical" evidence="2">
    <location>
        <begin position="817"/>
        <end position="839"/>
    </location>
</feature>
<comment type="caution">
    <text evidence="4">The sequence shown here is derived from an EMBL/GenBank/DDBJ whole genome shotgun (WGS) entry which is preliminary data.</text>
</comment>
<keyword evidence="3" id="KW-0732">Signal</keyword>
<feature type="transmembrane region" description="Helical" evidence="2">
    <location>
        <begin position="876"/>
        <end position="897"/>
    </location>
</feature>
<feature type="region of interest" description="Disordered" evidence="1">
    <location>
        <begin position="1236"/>
        <end position="1278"/>
    </location>
</feature>
<feature type="compositionally biased region" description="Polar residues" evidence="1">
    <location>
        <begin position="129"/>
        <end position="147"/>
    </location>
</feature>
<feature type="region of interest" description="Disordered" evidence="1">
    <location>
        <begin position="1203"/>
        <end position="1222"/>
    </location>
</feature>
<feature type="compositionally biased region" description="Basic and acidic residues" evidence="1">
    <location>
        <begin position="118"/>
        <end position="128"/>
    </location>
</feature>
<feature type="transmembrane region" description="Helical" evidence="2">
    <location>
        <begin position="774"/>
        <end position="796"/>
    </location>
</feature>
<feature type="compositionally biased region" description="Low complexity" evidence="1">
    <location>
        <begin position="1263"/>
        <end position="1278"/>
    </location>
</feature>
<feature type="transmembrane region" description="Helical" evidence="2">
    <location>
        <begin position="1060"/>
        <end position="1086"/>
    </location>
</feature>
<feature type="transmembrane region" description="Helical" evidence="2">
    <location>
        <begin position="711"/>
        <end position="732"/>
    </location>
</feature>
<keyword evidence="5" id="KW-1185">Reference proteome</keyword>
<reference evidence="4" key="1">
    <citation type="submission" date="2023-01" db="EMBL/GenBank/DDBJ databases">
        <title>Metagenome sequencing of chrysophaentin producing Chrysophaeum taylorii.</title>
        <authorList>
            <person name="Davison J."/>
            <person name="Bewley C."/>
        </authorList>
    </citation>
    <scope>NUCLEOTIDE SEQUENCE</scope>
    <source>
        <strain evidence="4">NIES-1699</strain>
    </source>
</reference>
<feature type="transmembrane region" description="Helical" evidence="2">
    <location>
        <begin position="1021"/>
        <end position="1040"/>
    </location>
</feature>
<feature type="compositionally biased region" description="Low complexity" evidence="1">
    <location>
        <begin position="665"/>
        <end position="682"/>
    </location>
</feature>
<keyword evidence="2" id="KW-0472">Membrane</keyword>
<evidence type="ECO:0000256" key="2">
    <source>
        <dbReference type="SAM" id="Phobius"/>
    </source>
</evidence>
<dbReference type="PANTHER" id="PTHR11319">
    <property type="entry name" value="G PROTEIN-COUPLED RECEPTOR-RELATED"/>
    <property type="match status" value="1"/>
</dbReference>
<evidence type="ECO:0000313" key="4">
    <source>
        <dbReference type="EMBL" id="KAJ8611276.1"/>
    </source>
</evidence>
<dbReference type="PANTHER" id="PTHR11319:SF35">
    <property type="entry name" value="OUTER MEMBRANE PROTEIN PMPC-RELATED"/>
    <property type="match status" value="1"/>
</dbReference>
<sequence>MKKNLVVVVVVLSSWAFAAAAEATDDSEYTFAPIPAASDFPEVSIRPYYNATDVSPSAVLDDNDDEEKQKGASPASITPSTYVPTYPYDLVSSDAGADDDSSADDLLPDHSTVAAPDPDAKPAADEQSQHAANSESHQNSNPSSITRTDVFADGRTVNIPAIDTPDGVAVLDSASEHIPDVVSLGSPIAPAVSSSHARADSRADHRADDQGTLASTDALADHDNPTIQPKITLLPANLTMELDKPAEATETIYLINLSEQTLDRQCLVRVNTIESVPDYQITISTRTEGDVIVASRENGEDLPGRTITLSNAVGERDLEATLWVSSSNVAPRATPYRLRFVAFENENVSGHDDALCPSSVNPGVGGQEIVLTLHVQAKASPYHTIVINTSKPVLGSTYDGIQVYARDNEGNPVTNEPLESFQVRLTKTKFLGVTCQVSLPVVLPGLDPYYPVSCPMPSVDDAGAWHLDVELQGEPVSMVTPNLTVLCPETNFETKTFECTSCLEWSGLQCAIPGLTLQTLDVARNKWRASAETTKIYECEYDGACVGGEPVMNKRNETTGFLAYASYLCADYHGGPLCQVCTHHSRYDPQKHRCVKCSKGTKDTQRFALVIASLVIAIVAIGRIILYCAIKYGDSSELSQFVADSVRSGSGGTYKAIRRRQLREQSSQRQLEQQSSQRHLQLNVGDESSLSPKDSTNNKTSQMMTRLRVSFLNKLKIMIAFFQILSSLPWVLNQIRYPRVFLSAASAFSLLDVHLVRITALECVVKKWNFYKVLYTSTIIPLILTALLVFYTLARIGMKWRCEIMSKQARMIFNKAIFLWLLMTFLIFPSISTTCFQFFSCEKFRTDLDGRTNLKVLQVDYSISCDSPSYKATEVYAIIALFVYPVGIPCIYFCLLWRHRTSINPELQKVDLFAHLTLSDEDKAFVLTAKRELGFVKQMIKVQQRSRDKEIEHLSFLWEEYEPRAYMFSVFECVRKLALSGILVFLYPGSSTQIAFGALFSLVSAKVYSHSKPFVEDEDDLIAEVAQEQLVLIFFLSLMLHVSNVCDDDDDQTNHATRVFAGPVFSAIFIMLMGGFVLLAIAIIILEIFGLDSLSDYLLASLSSKGAATPNKRNIIRSVADSLGSRPSDMSTSFSPSTTITTTQTLDGTPQQQHLGDVRVNIPDSGGSQRAVSFELPDDETKEGPVQKGELGDDDLVSVSRSSLDHAETPIEQSRDDDAIRFDDDDQESVVLEINSAMSPRSSLGEDDNWDMGCCAAPRHPQSPNVYSVWSSSSRHDT</sequence>
<evidence type="ECO:0000256" key="3">
    <source>
        <dbReference type="SAM" id="SignalP"/>
    </source>
</evidence>
<feature type="transmembrane region" description="Helical" evidence="2">
    <location>
        <begin position="607"/>
        <end position="630"/>
    </location>
</feature>
<dbReference type="AlphaFoldDB" id="A0AAD7UNB0"/>
<dbReference type="Proteomes" id="UP001230188">
    <property type="component" value="Unassembled WGS sequence"/>
</dbReference>
<feature type="chain" id="PRO_5042111775" evidence="3">
    <location>
        <begin position="21"/>
        <end position="1278"/>
    </location>
</feature>
<dbReference type="EMBL" id="JAQMWT010000078">
    <property type="protein sequence ID" value="KAJ8611276.1"/>
    <property type="molecule type" value="Genomic_DNA"/>
</dbReference>
<protein>
    <submittedName>
        <fullName evidence="4">Uncharacterized protein</fullName>
    </submittedName>
</protein>
<feature type="transmembrane region" description="Helical" evidence="2">
    <location>
        <begin position="993"/>
        <end position="1009"/>
    </location>
</feature>
<feature type="region of interest" description="Disordered" evidence="1">
    <location>
        <begin position="54"/>
        <end position="147"/>
    </location>
</feature>
<keyword evidence="2" id="KW-1133">Transmembrane helix</keyword>
<organism evidence="4 5">
    <name type="scientific">Chrysophaeum taylorii</name>
    <dbReference type="NCBI Taxonomy" id="2483200"/>
    <lineage>
        <taxon>Eukaryota</taxon>
        <taxon>Sar</taxon>
        <taxon>Stramenopiles</taxon>
        <taxon>Ochrophyta</taxon>
        <taxon>Pelagophyceae</taxon>
        <taxon>Pelagomonadales</taxon>
        <taxon>Pelagomonadaceae</taxon>
        <taxon>Chrysophaeum</taxon>
    </lineage>
</organism>
<feature type="compositionally biased region" description="Polar residues" evidence="1">
    <location>
        <begin position="686"/>
        <end position="700"/>
    </location>
</feature>
<gene>
    <name evidence="4" type="ORF">CTAYLR_004144</name>
</gene>
<feature type="region of interest" description="Disordered" evidence="1">
    <location>
        <begin position="1120"/>
        <end position="1193"/>
    </location>
</feature>
<feature type="signal peptide" evidence="3">
    <location>
        <begin position="1"/>
        <end position="20"/>
    </location>
</feature>
<evidence type="ECO:0000313" key="5">
    <source>
        <dbReference type="Proteomes" id="UP001230188"/>
    </source>
</evidence>
<accession>A0AAD7UNB0</accession>
<feature type="region of interest" description="Disordered" evidence="1">
    <location>
        <begin position="665"/>
        <end position="700"/>
    </location>
</feature>
<feature type="compositionally biased region" description="Low complexity" evidence="1">
    <location>
        <begin position="1131"/>
        <end position="1153"/>
    </location>
</feature>
<proteinExistence type="predicted"/>
<evidence type="ECO:0000256" key="1">
    <source>
        <dbReference type="SAM" id="MobiDB-lite"/>
    </source>
</evidence>
<keyword evidence="2" id="KW-0812">Transmembrane</keyword>